<evidence type="ECO:0000256" key="1">
    <source>
        <dbReference type="SAM" id="MobiDB-lite"/>
    </source>
</evidence>
<organism evidence="2 3">
    <name type="scientific">Cannabis sativa</name>
    <name type="common">Hemp</name>
    <name type="synonym">Marijuana</name>
    <dbReference type="NCBI Taxonomy" id="3483"/>
    <lineage>
        <taxon>Eukaryota</taxon>
        <taxon>Viridiplantae</taxon>
        <taxon>Streptophyta</taxon>
        <taxon>Embryophyta</taxon>
        <taxon>Tracheophyta</taxon>
        <taxon>Spermatophyta</taxon>
        <taxon>Magnoliopsida</taxon>
        <taxon>eudicotyledons</taxon>
        <taxon>Gunneridae</taxon>
        <taxon>Pentapetalae</taxon>
        <taxon>rosids</taxon>
        <taxon>fabids</taxon>
        <taxon>Rosales</taxon>
        <taxon>Cannabaceae</taxon>
        <taxon>Cannabis</taxon>
    </lineage>
</organism>
<dbReference type="Proteomes" id="UP000596661">
    <property type="component" value="Chromosome 2"/>
</dbReference>
<dbReference type="EMBL" id="UZAU01000092">
    <property type="status" value="NOT_ANNOTATED_CDS"/>
    <property type="molecule type" value="Genomic_DNA"/>
</dbReference>
<evidence type="ECO:0000313" key="3">
    <source>
        <dbReference type="Proteomes" id="UP000596661"/>
    </source>
</evidence>
<keyword evidence="3" id="KW-1185">Reference proteome</keyword>
<evidence type="ECO:0000313" key="2">
    <source>
        <dbReference type="EnsemblPlants" id="cds.evm.model.02.268"/>
    </source>
</evidence>
<feature type="compositionally biased region" description="Polar residues" evidence="1">
    <location>
        <begin position="1"/>
        <end position="12"/>
    </location>
</feature>
<feature type="region of interest" description="Disordered" evidence="1">
    <location>
        <begin position="1"/>
        <end position="25"/>
    </location>
</feature>
<proteinExistence type="predicted"/>
<dbReference type="Gramene" id="evm.model.02.268">
    <property type="protein sequence ID" value="cds.evm.model.02.268"/>
    <property type="gene ID" value="evm.TU.02.268"/>
</dbReference>
<accession>A0A803NYD8</accession>
<sequence length="90" mass="10197">MTCCRLTNQQVSEVEPGSNGPNNRPCVISRQGRQAHGFSTNFDIAVDFDPVIRRRGPNRRSRMNRQREKTRGIICVTMGDRVNGSHNITQ</sequence>
<name>A0A803NYD8_CANSA</name>
<dbReference type="AlphaFoldDB" id="A0A803NYD8"/>
<reference evidence="2" key="1">
    <citation type="submission" date="2018-11" db="EMBL/GenBank/DDBJ databases">
        <authorList>
            <person name="Grassa J C."/>
        </authorList>
    </citation>
    <scope>NUCLEOTIDE SEQUENCE [LARGE SCALE GENOMIC DNA]</scope>
</reference>
<reference evidence="2" key="2">
    <citation type="submission" date="2021-03" db="UniProtKB">
        <authorList>
            <consortium name="EnsemblPlants"/>
        </authorList>
    </citation>
    <scope>IDENTIFICATION</scope>
</reference>
<dbReference type="EnsemblPlants" id="evm.model.02.268">
    <property type="protein sequence ID" value="cds.evm.model.02.268"/>
    <property type="gene ID" value="evm.TU.02.268"/>
</dbReference>
<protein>
    <submittedName>
        <fullName evidence="2">Uncharacterized protein</fullName>
    </submittedName>
</protein>